<comment type="caution">
    <text evidence="4">The sequence shown here is derived from an EMBL/GenBank/DDBJ whole genome shotgun (WGS) entry which is preliminary data.</text>
</comment>
<evidence type="ECO:0000313" key="5">
    <source>
        <dbReference type="Proteomes" id="UP000019681"/>
    </source>
</evidence>
<evidence type="ECO:0000313" key="4">
    <source>
        <dbReference type="EMBL" id="EYE88975.1"/>
    </source>
</evidence>
<dbReference type="OrthoDB" id="46791at2"/>
<evidence type="ECO:0000256" key="1">
    <source>
        <dbReference type="ARBA" id="ARBA00010148"/>
    </source>
</evidence>
<keyword evidence="3" id="KW-0406">Ion transport</keyword>
<gene>
    <name evidence="4" type="ORF">Q428_04835</name>
</gene>
<comment type="similarity">
    <text evidence="1">Belongs to the V-ATPase F subunit family.</text>
</comment>
<dbReference type="Pfam" id="PF01990">
    <property type="entry name" value="ATP-synt_F"/>
    <property type="match status" value="1"/>
</dbReference>
<dbReference type="InterPro" id="IPR036906">
    <property type="entry name" value="ATPase_V1_fsu_sf"/>
</dbReference>
<dbReference type="GO" id="GO:0046961">
    <property type="term" value="F:proton-transporting ATPase activity, rotational mechanism"/>
    <property type="evidence" value="ECO:0007669"/>
    <property type="project" value="InterPro"/>
</dbReference>
<protein>
    <submittedName>
        <fullName evidence="4">Vacuolar H+transporting two-sector ATPase F subunit</fullName>
    </submittedName>
</protein>
<dbReference type="STRING" id="1403537.Q428_04835"/>
<dbReference type="Gene3D" id="3.40.50.10580">
    <property type="entry name" value="ATPase, V1 complex, subunit F"/>
    <property type="match status" value="1"/>
</dbReference>
<organism evidence="4 5">
    <name type="scientific">Fervidicella metallireducens AeB</name>
    <dbReference type="NCBI Taxonomy" id="1403537"/>
    <lineage>
        <taxon>Bacteria</taxon>
        <taxon>Bacillati</taxon>
        <taxon>Bacillota</taxon>
        <taxon>Clostridia</taxon>
        <taxon>Eubacteriales</taxon>
        <taxon>Clostridiaceae</taxon>
        <taxon>Fervidicella</taxon>
    </lineage>
</organism>
<dbReference type="EMBL" id="AZQP01000010">
    <property type="protein sequence ID" value="EYE88975.1"/>
    <property type="molecule type" value="Genomic_DNA"/>
</dbReference>
<keyword evidence="2" id="KW-0813">Transport</keyword>
<dbReference type="SUPFAM" id="SSF159468">
    <property type="entry name" value="AtpF-like"/>
    <property type="match status" value="1"/>
</dbReference>
<dbReference type="Proteomes" id="UP000019681">
    <property type="component" value="Unassembled WGS sequence"/>
</dbReference>
<evidence type="ECO:0000256" key="2">
    <source>
        <dbReference type="ARBA" id="ARBA00022448"/>
    </source>
</evidence>
<dbReference type="InterPro" id="IPR008218">
    <property type="entry name" value="ATPase_V1-cplx_f_g_su"/>
</dbReference>
<accession>A0A017RYG5</accession>
<dbReference type="RefSeq" id="WP_035378657.1">
    <property type="nucleotide sequence ID" value="NZ_AZQP01000010.1"/>
</dbReference>
<evidence type="ECO:0000256" key="3">
    <source>
        <dbReference type="ARBA" id="ARBA00023065"/>
    </source>
</evidence>
<proteinExistence type="inferred from homology"/>
<sequence>MRIYLISDNRDTLVGMRIAGIKGTLAESADEAEKLIDNLLKDKEIGIILITERLGREIKNKISHIKEKMVYPLIIEVPDRHGSIKDEDYITGYVKDSIGIKF</sequence>
<dbReference type="AlphaFoldDB" id="A0A017RYG5"/>
<reference evidence="4 5" key="1">
    <citation type="journal article" date="2014" name="Genome Announc.">
        <title>Draft Genome Sequence of Fervidicella metallireducens Strain AeBT, an Iron-Reducing Thermoanaerobe from the Great Artesian Basin.</title>
        <authorList>
            <person name="Patel B.K."/>
        </authorList>
    </citation>
    <scope>NUCLEOTIDE SEQUENCE [LARGE SCALE GENOMIC DNA]</scope>
    <source>
        <strain evidence="4 5">AeB</strain>
    </source>
</reference>
<name>A0A017RYG5_9CLOT</name>
<keyword evidence="5" id="KW-1185">Reference proteome</keyword>